<evidence type="ECO:0000256" key="1">
    <source>
        <dbReference type="ARBA" id="ARBA00023015"/>
    </source>
</evidence>
<evidence type="ECO:0000256" key="4">
    <source>
        <dbReference type="ARBA" id="ARBA00023163"/>
    </source>
</evidence>
<feature type="domain" description="HTH merR-type" evidence="5">
    <location>
        <begin position="18"/>
        <end position="87"/>
    </location>
</feature>
<dbReference type="InterPro" id="IPR012925">
    <property type="entry name" value="TipAS_dom"/>
</dbReference>
<dbReference type="InterPro" id="IPR009061">
    <property type="entry name" value="DNA-bd_dom_put_sf"/>
</dbReference>
<dbReference type="Proteomes" id="UP000009159">
    <property type="component" value="Chromosome"/>
</dbReference>
<dbReference type="HOGENOM" id="CLU_060077_0_6_11"/>
<dbReference type="PRINTS" id="PR00040">
    <property type="entry name" value="HTHMERR"/>
</dbReference>
<protein>
    <submittedName>
        <fullName evidence="6">Transcriptional regulator, MerR family</fullName>
    </submittedName>
</protein>
<dbReference type="GO" id="GO:0003700">
    <property type="term" value="F:DNA-binding transcription factor activity"/>
    <property type="evidence" value="ECO:0007669"/>
    <property type="project" value="InterPro"/>
</dbReference>
<keyword evidence="1" id="KW-0805">Transcription regulation</keyword>
<evidence type="ECO:0000313" key="6">
    <source>
        <dbReference type="EMBL" id="ABM12739.1"/>
    </source>
</evidence>
<name>A1T6D9_MYCVP</name>
<dbReference type="Pfam" id="PF07739">
    <property type="entry name" value="TipAS"/>
    <property type="match status" value="1"/>
</dbReference>
<dbReference type="Gene3D" id="1.10.490.50">
    <property type="entry name" value="Antibiotic binding domain of TipA-like multidrug resistance regulators"/>
    <property type="match status" value="1"/>
</dbReference>
<dbReference type="InterPro" id="IPR047057">
    <property type="entry name" value="MerR_fam"/>
</dbReference>
<organism evidence="6 7">
    <name type="scientific">Mycolicibacterium vanbaalenii (strain DSM 7251 / JCM 13017 / BCRC 16820 / KCTC 9966 / NRRL B-24157 / PYR-1)</name>
    <name type="common">Mycobacterium vanbaalenii</name>
    <dbReference type="NCBI Taxonomy" id="350058"/>
    <lineage>
        <taxon>Bacteria</taxon>
        <taxon>Bacillati</taxon>
        <taxon>Actinomycetota</taxon>
        <taxon>Actinomycetes</taxon>
        <taxon>Mycobacteriales</taxon>
        <taxon>Mycobacteriaceae</taxon>
        <taxon>Mycolicibacterium</taxon>
    </lineage>
</organism>
<dbReference type="eggNOG" id="COG0789">
    <property type="taxonomic scope" value="Bacteria"/>
</dbReference>
<sequence length="268" mass="30475">MTSGTTLTYVTQEMQVDELTVGEVAERFGITVRTLHHYDEIGLLTPGRRCASGYRVYTPADLTRLSQVIVYRRLDFSLDEIASLLDEGNEVSHLIRQRERVMSRLDEMKDLVAAIDQALEKAMTNTPMTDDDMRELFGDGFDDYQAEAEQKWGETAEWKESQRRTKSYGKDEWVQIKSEGEAVEKALSDAFRAGLPPDSAEAMNAAEQHRLHVNRWFYDCPPAFHRKLGDMYVSDPRYVATYDESFGLPGLAAYCREAIHANADRAGQ</sequence>
<dbReference type="EMBL" id="CP000511">
    <property type="protein sequence ID" value="ABM12739.1"/>
    <property type="molecule type" value="Genomic_DNA"/>
</dbReference>
<dbReference type="InterPro" id="IPR036244">
    <property type="entry name" value="TipA-like_antibiotic-bd"/>
</dbReference>
<evidence type="ECO:0000256" key="2">
    <source>
        <dbReference type="ARBA" id="ARBA00023125"/>
    </source>
</evidence>
<keyword evidence="2" id="KW-0238">DNA-binding</keyword>
<keyword evidence="4" id="KW-0804">Transcription</keyword>
<reference evidence="6" key="1">
    <citation type="submission" date="2006-12" db="EMBL/GenBank/DDBJ databases">
        <title>Complete sequence of Mycobacterium vanbaalenii PYR-1.</title>
        <authorList>
            <consortium name="US DOE Joint Genome Institute"/>
            <person name="Copeland A."/>
            <person name="Lucas S."/>
            <person name="Lapidus A."/>
            <person name="Barry K."/>
            <person name="Detter J.C."/>
            <person name="Glavina del Rio T."/>
            <person name="Hammon N."/>
            <person name="Israni S."/>
            <person name="Dalin E."/>
            <person name="Tice H."/>
            <person name="Pitluck S."/>
            <person name="Singan V."/>
            <person name="Schmutz J."/>
            <person name="Larimer F."/>
            <person name="Land M."/>
            <person name="Hauser L."/>
            <person name="Kyrpides N."/>
            <person name="Anderson I.J."/>
            <person name="Miller C."/>
            <person name="Richardson P."/>
        </authorList>
    </citation>
    <scope>NUCLEOTIDE SEQUENCE [LARGE SCALE GENOMIC DNA]</scope>
    <source>
        <strain evidence="6">PYR-1</strain>
    </source>
</reference>
<evidence type="ECO:0000259" key="5">
    <source>
        <dbReference type="PROSITE" id="PS50937"/>
    </source>
</evidence>
<dbReference type="Pfam" id="PF13411">
    <property type="entry name" value="MerR_1"/>
    <property type="match status" value="1"/>
</dbReference>
<dbReference type="KEGG" id="mva:Mvan_1919"/>
<dbReference type="PANTHER" id="PTHR30204">
    <property type="entry name" value="REDOX-CYCLING DRUG-SENSING TRANSCRIPTIONAL ACTIVATOR SOXR"/>
    <property type="match status" value="1"/>
</dbReference>
<keyword evidence="7" id="KW-1185">Reference proteome</keyword>
<dbReference type="InterPro" id="IPR000551">
    <property type="entry name" value="MerR-type_HTH_dom"/>
</dbReference>
<dbReference type="Gene3D" id="1.10.1660.10">
    <property type="match status" value="1"/>
</dbReference>
<dbReference type="STRING" id="350058.Mvan_1919"/>
<evidence type="ECO:0000313" key="7">
    <source>
        <dbReference type="Proteomes" id="UP000009159"/>
    </source>
</evidence>
<dbReference type="SMART" id="SM00422">
    <property type="entry name" value="HTH_MERR"/>
    <property type="match status" value="1"/>
</dbReference>
<gene>
    <name evidence="6" type="ordered locus">Mvan_1919</name>
</gene>
<dbReference type="AlphaFoldDB" id="A1T6D9"/>
<dbReference type="PANTHER" id="PTHR30204:SF90">
    <property type="entry name" value="HTH-TYPE TRANSCRIPTIONAL ACTIVATOR MTA"/>
    <property type="match status" value="1"/>
</dbReference>
<dbReference type="SUPFAM" id="SSF89082">
    <property type="entry name" value="Antibiotic binding domain of TipA-like multidrug resistance regulators"/>
    <property type="match status" value="1"/>
</dbReference>
<dbReference type="SUPFAM" id="SSF46955">
    <property type="entry name" value="Putative DNA-binding domain"/>
    <property type="match status" value="1"/>
</dbReference>
<dbReference type="PROSITE" id="PS50937">
    <property type="entry name" value="HTH_MERR_2"/>
    <property type="match status" value="1"/>
</dbReference>
<dbReference type="GO" id="GO:0003677">
    <property type="term" value="F:DNA binding"/>
    <property type="evidence" value="ECO:0007669"/>
    <property type="project" value="UniProtKB-KW"/>
</dbReference>
<evidence type="ECO:0000256" key="3">
    <source>
        <dbReference type="ARBA" id="ARBA00023159"/>
    </source>
</evidence>
<proteinExistence type="predicted"/>
<keyword evidence="3" id="KW-0010">Activator</keyword>
<dbReference type="CDD" id="cd01106">
    <property type="entry name" value="HTH_TipAL-Mta"/>
    <property type="match status" value="1"/>
</dbReference>
<accession>A1T6D9</accession>